<protein>
    <recommendedName>
        <fullName evidence="2">Isoprenyl transferase</fullName>
        <ecNumber evidence="2">2.5.1.-</ecNumber>
    </recommendedName>
</protein>
<feature type="binding site" evidence="2">
    <location>
        <begin position="33"/>
        <end position="36"/>
    </location>
    <ligand>
        <name>substrate</name>
    </ligand>
</feature>
<feature type="binding site" evidence="2">
    <location>
        <position position="49"/>
    </location>
    <ligand>
        <name>substrate</name>
    </ligand>
</feature>
<comment type="cofactor">
    <cofactor evidence="2">
        <name>Mg(2+)</name>
        <dbReference type="ChEBI" id="CHEBI:18420"/>
    </cofactor>
    <text evidence="2">Binds 2 magnesium ions per subunit.</text>
</comment>
<evidence type="ECO:0000256" key="2">
    <source>
        <dbReference type="HAMAP-Rule" id="MF_01139"/>
    </source>
</evidence>
<sequence>MPLPLGAVAQGAVPAGTSTDGSVPQHVAIIMDGNGRWAASRGLPRIAGHRAGAEAVTRCLRAARRQGVEYLTLYAFSSENWRRGPDEVADLTGLLRFYVRHKVAELHREQVRILFVGEVHRFGSDLCDELARAEQLTAHNTGLTLLLALSYGGRNDIVQATKAIARAVQRGELDPDTIDENMMSRHLLTAGIPDPDLVVRTSGEHRISNFLLWQSAYAEFVFLDSLWPDFDETTFAQVLEIYGRRERRFGARPA</sequence>
<feature type="binding site" evidence="2">
    <location>
        <position position="32"/>
    </location>
    <ligand>
        <name>Mg(2+)</name>
        <dbReference type="ChEBI" id="CHEBI:18420"/>
    </ligand>
</feature>
<accession>A0A967EB01</accession>
<dbReference type="CDD" id="cd00475">
    <property type="entry name" value="Cis_IPPS"/>
    <property type="match status" value="1"/>
</dbReference>
<feature type="binding site" evidence="2">
    <location>
        <position position="45"/>
    </location>
    <ligand>
        <name>substrate</name>
    </ligand>
</feature>
<dbReference type="GO" id="GO:0008834">
    <property type="term" value="F:ditrans,polycis-undecaprenyl-diphosphate synthase [(2E,6E)-farnesyl-diphosphate specific] activity"/>
    <property type="evidence" value="ECO:0007669"/>
    <property type="project" value="TreeGrafter"/>
</dbReference>
<feature type="binding site" evidence="2">
    <location>
        <position position="200"/>
    </location>
    <ligand>
        <name>substrate</name>
    </ligand>
</feature>
<feature type="binding site" evidence="2">
    <location>
        <begin position="206"/>
        <end position="208"/>
    </location>
    <ligand>
        <name>substrate</name>
    </ligand>
</feature>
<feature type="binding site" evidence="2">
    <location>
        <position position="81"/>
    </location>
    <ligand>
        <name>substrate</name>
    </ligand>
</feature>
<dbReference type="GO" id="GO:0000287">
    <property type="term" value="F:magnesium ion binding"/>
    <property type="evidence" value="ECO:0007669"/>
    <property type="project" value="UniProtKB-UniRule"/>
</dbReference>
<dbReference type="InterPro" id="IPR018520">
    <property type="entry name" value="UPP_synth-like_CS"/>
</dbReference>
<comment type="subunit">
    <text evidence="2">Homodimer.</text>
</comment>
<dbReference type="NCBIfam" id="TIGR00055">
    <property type="entry name" value="uppS"/>
    <property type="match status" value="1"/>
</dbReference>
<dbReference type="PROSITE" id="PS01066">
    <property type="entry name" value="UPP_SYNTHASE"/>
    <property type="match status" value="1"/>
</dbReference>
<feature type="active site" evidence="2">
    <location>
        <position position="32"/>
    </location>
</feature>
<dbReference type="FunFam" id="3.40.1180.10:FF:000001">
    <property type="entry name" value="(2E,6E)-farnesyl-diphosphate-specific ditrans,polycis-undecaprenyl-diphosphate synthase"/>
    <property type="match status" value="1"/>
</dbReference>
<keyword evidence="2" id="KW-0460">Magnesium</keyword>
<name>A0A967EB01_9PROT</name>
<evidence type="ECO:0000256" key="1">
    <source>
        <dbReference type="ARBA" id="ARBA00022679"/>
    </source>
</evidence>
<dbReference type="SUPFAM" id="SSF64005">
    <property type="entry name" value="Undecaprenyl diphosphate synthase"/>
    <property type="match status" value="1"/>
</dbReference>
<dbReference type="HAMAP" id="MF_01139">
    <property type="entry name" value="ISPT"/>
    <property type="match status" value="1"/>
</dbReference>
<dbReference type="InterPro" id="IPR001441">
    <property type="entry name" value="UPP_synth-like"/>
</dbReference>
<dbReference type="InterPro" id="IPR036424">
    <property type="entry name" value="UPP_synth-like_sf"/>
</dbReference>
<comment type="similarity">
    <text evidence="2">Belongs to the UPP synthase family.</text>
</comment>
<proteinExistence type="inferred from homology"/>
<dbReference type="NCBIfam" id="NF011405">
    <property type="entry name" value="PRK14830.1"/>
    <property type="match status" value="1"/>
</dbReference>
<dbReference type="Gene3D" id="3.40.1180.10">
    <property type="entry name" value="Decaprenyl diphosphate synthase-like"/>
    <property type="match status" value="1"/>
</dbReference>
<feature type="binding site" evidence="2">
    <location>
        <position position="37"/>
    </location>
    <ligand>
        <name>substrate</name>
    </ligand>
</feature>
<dbReference type="AlphaFoldDB" id="A0A967EB01"/>
<comment type="function">
    <text evidence="2">Catalyzes the condensation of isopentenyl diphosphate (IPP) with allylic pyrophosphates generating different type of terpenoids.</text>
</comment>
<feature type="binding site" evidence="2">
    <location>
        <position position="219"/>
    </location>
    <ligand>
        <name>Mg(2+)</name>
        <dbReference type="ChEBI" id="CHEBI:18420"/>
    </ligand>
</feature>
<reference evidence="3" key="1">
    <citation type="submission" date="2019-11" db="EMBL/GenBank/DDBJ databases">
        <title>Description of new Acetobacter species.</title>
        <authorList>
            <person name="Cleenwerck I."/>
            <person name="Sombolestani A.S."/>
        </authorList>
    </citation>
    <scope>NUCLEOTIDE SEQUENCE</scope>
    <source>
        <strain evidence="3">LMG 1626</strain>
    </source>
</reference>
<comment type="caution">
    <text evidence="3">The sequence shown here is derived from an EMBL/GenBank/DDBJ whole genome shotgun (WGS) entry which is preliminary data.</text>
</comment>
<keyword evidence="2" id="KW-0479">Metal-binding</keyword>
<dbReference type="Proteomes" id="UP000597459">
    <property type="component" value="Unassembled WGS sequence"/>
</dbReference>
<keyword evidence="4" id="KW-1185">Reference proteome</keyword>
<gene>
    <name evidence="3" type="ORF">GOB87_02990</name>
</gene>
<feature type="binding site" evidence="2">
    <location>
        <begin position="77"/>
        <end position="79"/>
    </location>
    <ligand>
        <name>substrate</name>
    </ligand>
</feature>
<evidence type="ECO:0000313" key="4">
    <source>
        <dbReference type="Proteomes" id="UP000597459"/>
    </source>
</evidence>
<feature type="binding site" evidence="2">
    <location>
        <position position="83"/>
    </location>
    <ligand>
        <name>substrate</name>
    </ligand>
</feature>
<evidence type="ECO:0000313" key="3">
    <source>
        <dbReference type="EMBL" id="NHO52928.1"/>
    </source>
</evidence>
<dbReference type="GO" id="GO:0016094">
    <property type="term" value="P:polyprenol biosynthetic process"/>
    <property type="evidence" value="ECO:0007669"/>
    <property type="project" value="TreeGrafter"/>
</dbReference>
<feature type="active site" description="Proton acceptor" evidence="2">
    <location>
        <position position="80"/>
    </location>
</feature>
<dbReference type="PANTHER" id="PTHR10291:SF0">
    <property type="entry name" value="DEHYDRODOLICHYL DIPHOSPHATE SYNTHASE 2"/>
    <property type="match status" value="1"/>
</dbReference>
<dbReference type="GO" id="GO:0005829">
    <property type="term" value="C:cytosol"/>
    <property type="evidence" value="ECO:0007669"/>
    <property type="project" value="TreeGrafter"/>
</dbReference>
<dbReference type="EMBL" id="WOTH01000004">
    <property type="protein sequence ID" value="NHO52928.1"/>
    <property type="molecule type" value="Genomic_DNA"/>
</dbReference>
<dbReference type="EC" id="2.5.1.-" evidence="2"/>
<dbReference type="Pfam" id="PF01255">
    <property type="entry name" value="Prenyltransf"/>
    <property type="match status" value="1"/>
</dbReference>
<keyword evidence="1 2" id="KW-0808">Transferase</keyword>
<dbReference type="PANTHER" id="PTHR10291">
    <property type="entry name" value="DEHYDRODOLICHYL DIPHOSPHATE SYNTHASE FAMILY MEMBER"/>
    <property type="match status" value="1"/>
</dbReference>
<organism evidence="3 4">
    <name type="scientific">Acetobacter estunensis</name>
    <dbReference type="NCBI Taxonomy" id="104097"/>
    <lineage>
        <taxon>Bacteria</taxon>
        <taxon>Pseudomonadati</taxon>
        <taxon>Pseudomonadota</taxon>
        <taxon>Alphaproteobacteria</taxon>
        <taxon>Acetobacterales</taxon>
        <taxon>Acetobacteraceae</taxon>
        <taxon>Acetobacter</taxon>
    </lineage>
</organism>